<dbReference type="InterPro" id="IPR013083">
    <property type="entry name" value="Znf_RING/FYVE/PHD"/>
</dbReference>
<feature type="domain" description="RING-type" evidence="3">
    <location>
        <begin position="126"/>
        <end position="164"/>
    </location>
</feature>
<feature type="region of interest" description="Disordered" evidence="2">
    <location>
        <begin position="46"/>
        <end position="68"/>
    </location>
</feature>
<dbReference type="SUPFAM" id="SSF57850">
    <property type="entry name" value="RING/U-box"/>
    <property type="match status" value="1"/>
</dbReference>
<sequence length="174" mass="18807">MEMETEVRRTSRPRSWRYLKEILASRSIGCCGATWRLKSIPAIAARTEDTEQGEEGLEGNVEEESESSGAAAPMNLAAALAVERRLRAPLVGSTGGPVERVSLMRLLVEESAEGGGGGGEGNDRVCCVCMMRGKGAAFIPCGHTFCRVCSREVWLNRGACALCNRPINEILDLY</sequence>
<dbReference type="GO" id="GO:0008270">
    <property type="term" value="F:zinc ion binding"/>
    <property type="evidence" value="ECO:0007669"/>
    <property type="project" value="UniProtKB-KW"/>
</dbReference>
<feature type="compositionally biased region" description="Acidic residues" evidence="2">
    <location>
        <begin position="50"/>
        <end position="66"/>
    </location>
</feature>
<keyword evidence="5" id="KW-1185">Reference proteome</keyword>
<evidence type="ECO:0000313" key="5">
    <source>
        <dbReference type="Proteomes" id="UP001417504"/>
    </source>
</evidence>
<dbReference type="Gene3D" id="3.30.40.10">
    <property type="entry name" value="Zinc/RING finger domain, C3HC4 (zinc finger)"/>
    <property type="match status" value="1"/>
</dbReference>
<reference evidence="4 5" key="1">
    <citation type="submission" date="2024-01" db="EMBL/GenBank/DDBJ databases">
        <title>Genome assemblies of Stephania.</title>
        <authorList>
            <person name="Yang L."/>
        </authorList>
    </citation>
    <scope>NUCLEOTIDE SEQUENCE [LARGE SCALE GENOMIC DNA]</scope>
    <source>
        <strain evidence="4">QJT</strain>
        <tissue evidence="4">Leaf</tissue>
    </source>
</reference>
<proteinExistence type="predicted"/>
<comment type="caution">
    <text evidence="4">The sequence shown here is derived from an EMBL/GenBank/DDBJ whole genome shotgun (WGS) entry which is preliminary data.</text>
</comment>
<dbReference type="InterPro" id="IPR001841">
    <property type="entry name" value="Znf_RING"/>
</dbReference>
<dbReference type="Pfam" id="PF13920">
    <property type="entry name" value="zf-C3HC4_3"/>
    <property type="match status" value="1"/>
</dbReference>
<keyword evidence="1" id="KW-0479">Metal-binding</keyword>
<organism evidence="4 5">
    <name type="scientific">Stephania japonica</name>
    <dbReference type="NCBI Taxonomy" id="461633"/>
    <lineage>
        <taxon>Eukaryota</taxon>
        <taxon>Viridiplantae</taxon>
        <taxon>Streptophyta</taxon>
        <taxon>Embryophyta</taxon>
        <taxon>Tracheophyta</taxon>
        <taxon>Spermatophyta</taxon>
        <taxon>Magnoliopsida</taxon>
        <taxon>Ranunculales</taxon>
        <taxon>Menispermaceae</taxon>
        <taxon>Menispermoideae</taxon>
        <taxon>Cissampelideae</taxon>
        <taxon>Stephania</taxon>
    </lineage>
</organism>
<dbReference type="PROSITE" id="PS50089">
    <property type="entry name" value="ZF_RING_2"/>
    <property type="match status" value="1"/>
</dbReference>
<accession>A0AAP0E169</accession>
<protein>
    <recommendedName>
        <fullName evidence="3">RING-type domain-containing protein</fullName>
    </recommendedName>
</protein>
<evidence type="ECO:0000256" key="1">
    <source>
        <dbReference type="PROSITE-ProRule" id="PRU00175"/>
    </source>
</evidence>
<dbReference type="EMBL" id="JBBNAE010000011">
    <property type="protein sequence ID" value="KAK9084754.1"/>
    <property type="molecule type" value="Genomic_DNA"/>
</dbReference>
<gene>
    <name evidence="4" type="ORF">Sjap_025165</name>
</gene>
<keyword evidence="1" id="KW-0862">Zinc</keyword>
<name>A0AAP0E169_9MAGN</name>
<evidence type="ECO:0000256" key="2">
    <source>
        <dbReference type="SAM" id="MobiDB-lite"/>
    </source>
</evidence>
<dbReference type="SMART" id="SM00184">
    <property type="entry name" value="RING"/>
    <property type="match status" value="1"/>
</dbReference>
<dbReference type="PANTHER" id="PTHR46629">
    <property type="entry name" value="OS01G0917900 PROTEIN"/>
    <property type="match status" value="1"/>
</dbReference>
<evidence type="ECO:0000259" key="3">
    <source>
        <dbReference type="PROSITE" id="PS50089"/>
    </source>
</evidence>
<dbReference type="AlphaFoldDB" id="A0AAP0E169"/>
<keyword evidence="1" id="KW-0863">Zinc-finger</keyword>
<dbReference type="Proteomes" id="UP001417504">
    <property type="component" value="Unassembled WGS sequence"/>
</dbReference>
<evidence type="ECO:0000313" key="4">
    <source>
        <dbReference type="EMBL" id="KAK9084754.1"/>
    </source>
</evidence>